<dbReference type="OrthoDB" id="26681at2759"/>
<accession>A0A024X525</accession>
<dbReference type="PROSITE" id="PS51783">
    <property type="entry name" value="PH_BEACH"/>
    <property type="match status" value="1"/>
</dbReference>
<reference evidence="4 5" key="2">
    <citation type="submission" date="2013-02" db="EMBL/GenBank/DDBJ databases">
        <title>The Genome Sequence of Plasmodium falciparum CAMP/Malaysia.</title>
        <authorList>
            <consortium name="The Broad Institute Genome Sequencing Platform"/>
            <consortium name="The Broad Institute Genome Sequencing Center for Infectious Disease"/>
            <person name="Neafsey D."/>
            <person name="Cheeseman I."/>
            <person name="Volkman S."/>
            <person name="Adams J."/>
            <person name="Walker B."/>
            <person name="Young S.K."/>
            <person name="Zeng Q."/>
            <person name="Gargeya S."/>
            <person name="Fitzgerald M."/>
            <person name="Haas B."/>
            <person name="Abouelleil A."/>
            <person name="Alvarado L."/>
            <person name="Arachchi H.M."/>
            <person name="Berlin A.M."/>
            <person name="Chapman S.B."/>
            <person name="Dewar J."/>
            <person name="Goldberg J."/>
            <person name="Griggs A."/>
            <person name="Gujja S."/>
            <person name="Hansen M."/>
            <person name="Howarth C."/>
            <person name="Imamovic A."/>
            <person name="Larimer J."/>
            <person name="McCowan C."/>
            <person name="Murphy C."/>
            <person name="Neiman D."/>
            <person name="Pearson M."/>
            <person name="Priest M."/>
            <person name="Roberts A."/>
            <person name="Saif S."/>
            <person name="Shea T."/>
            <person name="Sisk P."/>
            <person name="Sykes S."/>
            <person name="Wortman J."/>
            <person name="Nusbaum C."/>
            <person name="Birren B."/>
        </authorList>
    </citation>
    <scope>NUCLEOTIDE SEQUENCE [LARGE SCALE GENOMIC DNA]</scope>
    <source>
        <strain evidence="4 5">CAMP/Malaysia</strain>
    </source>
</reference>
<dbReference type="InterPro" id="IPR036322">
    <property type="entry name" value="WD40_repeat_dom_sf"/>
</dbReference>
<gene>
    <name evidence="4" type="ORF">PFMC_03305</name>
</gene>
<evidence type="ECO:0000313" key="4">
    <source>
        <dbReference type="EMBL" id="ETW60604.1"/>
    </source>
</evidence>
<dbReference type="PANTHER" id="PTHR13743">
    <property type="entry name" value="BEIGE/BEACH-RELATED"/>
    <property type="match status" value="1"/>
</dbReference>
<feature type="region of interest" description="Disordered" evidence="1">
    <location>
        <begin position="234"/>
        <end position="293"/>
    </location>
</feature>
<name>A0A024X525_PLAFC</name>
<dbReference type="Pfam" id="PF25400">
    <property type="entry name" value="PH_FAN"/>
    <property type="match status" value="1"/>
</dbReference>
<dbReference type="Gene3D" id="1.10.1540.10">
    <property type="entry name" value="BEACH domain"/>
    <property type="match status" value="1"/>
</dbReference>
<dbReference type="InterPro" id="IPR015943">
    <property type="entry name" value="WD40/YVTN_repeat-like_dom_sf"/>
</dbReference>
<feature type="region of interest" description="Disordered" evidence="1">
    <location>
        <begin position="382"/>
        <end position="407"/>
    </location>
</feature>
<dbReference type="InterPro" id="IPR011993">
    <property type="entry name" value="PH-like_dom_sf"/>
</dbReference>
<dbReference type="PROSITE" id="PS50197">
    <property type="entry name" value="BEACH"/>
    <property type="match status" value="1"/>
</dbReference>
<proteinExistence type="predicted"/>
<evidence type="ECO:0000259" key="2">
    <source>
        <dbReference type="PROSITE" id="PS50197"/>
    </source>
</evidence>
<dbReference type="InterPro" id="IPR050865">
    <property type="entry name" value="BEACH_Domain"/>
</dbReference>
<evidence type="ECO:0000256" key="1">
    <source>
        <dbReference type="SAM" id="MobiDB-lite"/>
    </source>
</evidence>
<evidence type="ECO:0000259" key="3">
    <source>
        <dbReference type="PROSITE" id="PS51783"/>
    </source>
</evidence>
<feature type="compositionally biased region" description="Low complexity" evidence="1">
    <location>
        <begin position="382"/>
        <end position="402"/>
    </location>
</feature>
<evidence type="ECO:0008006" key="6">
    <source>
        <dbReference type="Google" id="ProtNLM"/>
    </source>
</evidence>
<dbReference type="InterPro" id="IPR036372">
    <property type="entry name" value="BEACH_dom_sf"/>
</dbReference>
<feature type="compositionally biased region" description="Basic and acidic residues" evidence="1">
    <location>
        <begin position="266"/>
        <end position="277"/>
    </location>
</feature>
<dbReference type="SUPFAM" id="SSF50978">
    <property type="entry name" value="WD40 repeat-like"/>
    <property type="match status" value="1"/>
</dbReference>
<dbReference type="Proteomes" id="UP000030694">
    <property type="component" value="Unassembled WGS sequence"/>
</dbReference>
<evidence type="ECO:0000313" key="5">
    <source>
        <dbReference type="Proteomes" id="UP000030694"/>
    </source>
</evidence>
<dbReference type="SMART" id="SM01026">
    <property type="entry name" value="Beach"/>
    <property type="match status" value="1"/>
</dbReference>
<dbReference type="InterPro" id="IPR057496">
    <property type="entry name" value="FAN-like_PH"/>
</dbReference>
<dbReference type="SUPFAM" id="SSF81837">
    <property type="entry name" value="BEACH domain"/>
    <property type="match status" value="1"/>
</dbReference>
<dbReference type="InterPro" id="IPR000409">
    <property type="entry name" value="BEACH_dom"/>
</dbReference>
<dbReference type="Gene3D" id="2.130.10.10">
    <property type="entry name" value="YVTN repeat-like/Quinoprotein amine dehydrogenase"/>
    <property type="match status" value="1"/>
</dbReference>
<sequence>MEKSQKIRSFNLLFLEEDEEYIDDMLITMKTKKEKHDNKNSSINNNTNEKCTFIYVELKGRLRLCSKSLIFEAYDVDEEVLKFPFKKLENVKLGIFKNEIIIKTCEVIRIKTIIHNKKTRCISQFSYERKYKKNINVLNNLYNEYYDEYKTIDNNNIDEKIHIFEKLLNNFDDFLDLNKSYNNKHVFVDDTKKENINNTHVNSDEEKKKKNIKMQNEKNDSIFLNTHMSDAIGNKVECDHNNNNNNNNKNNDDDRNQNIQTQNKNNDNKKKSQDNDKGNVCNNEPPFDRDQINYQTKGMSINSESSTEKEKSFVYIFSCENSTMLMKKMKHIYELIIKIKTAMIINEKQMDILIKEKKSKYKSGNKERAEEMINKNNNIMINGNSNSNSNNNSNNNRNVFKSDNIKDNNYNKDIKKIDENKMNEYCTNNSVVKNKELNLDKYIESIMDKLKENVKFDISSINIHEKIITNRIDGFWVYKVSPLLKVKGILNITNKYIYFQPHPNFTNKKEKKWSVEKILHVFKRIITMKPNALEIIFENEKRKKYDSLYIEFLSYDDREIIIHILKRLKSECFFIEENKDFVYVVQEKWSQGYISNYIYLDFLNCIGGRSRKDFSQYPIYPWVISSYTTNEKLEYDNKEIYRDLSKPVGCLNKNRLNSLIEKMHDHDYFYGSHYSTLAYVVYFLIRLYPECQLKLQSGKFDTISRMFLSLESTYHTALNANSSFIELIPEFYEDDESFLKNYLNIITNEGNINDVILPKWCSSPKEFLIFMKNALESNYVNQNINSWIDLIFGYKQNGHNAKECFNLFHPLTYMHSILNEKLSRDYNNKDNYERYNAEQENTFEQNFNQNIKDLITTMSSKALKTQLHEFGQCPYQIFKQPHVSKKEVYTFVYNEKISNFFWYYSDVINQLLREEIIKKKKKKNNINSNNNNNNNKMKKKKYNHNIAKVYGANKISMEKRYSEDGSLVHYDYEEEDVINGNMGYDMDDMEDMDDMDDMNDMDNMDNMDNMEYMNNMEDNTQNNTQNMFDDDDVIDANRAARRCPFPYNTSSEKQRNILVESKNLKYENINKKTKDEEYCDYFKRYNWTLHRAETFSSCKIRGIASTSEHSCFSCNNGYIKLITHKDLLNCNIKNNNNFISLKISDDNFSCINNFENNYILGTSTGKIVFINPKSILHIDNKKKNRTCDKNKIDIKQKGKNQNTNEEIIKNNNVLFTNYNNEDEKNIFSDDFSDEIFNFYSNESSDFLFSSFEDIFYEKHENIYDNVNSKEDKSLFFNNNNNNNNNNIYSQLISKKIHNDTINSISYSYNYIATGSSDETIELINADTNFDIVQVYDNFDDKVRYVQLKNKLLFAISNDLKLFDIRVGKKNIYLNNINNFNSYNKLFINVSNHNRGAKKNMEFARKRVYKNVHGNDNMMCGNNNIMCGNNNMMCGNNNMMCGNNNIMCGNNNIMCGNNIMMCGNNKNNFICGPYQDNYVYVNYLNKQFLFEKKIKKNVHPNFSKNQPNIIHACLINDYNILCVDEKDYLYFYDIRNEKWHNILSTSSSMGNIKNNNKYNSKKKRNYKIVSAACNKQRLCLVNNDGHVFYEHMNFCDNNNILSKTNFFPRISLITTKYITFFNHFDDINNMNNDYILFISEDAQMEIYKKGN</sequence>
<feature type="domain" description="BEACH" evidence="2">
    <location>
        <begin position="574"/>
        <end position="885"/>
    </location>
</feature>
<dbReference type="SUPFAM" id="SSF50729">
    <property type="entry name" value="PH domain-like"/>
    <property type="match status" value="1"/>
</dbReference>
<dbReference type="Pfam" id="PF02138">
    <property type="entry name" value="Beach"/>
    <property type="match status" value="1"/>
</dbReference>
<dbReference type="PANTHER" id="PTHR13743:SF123">
    <property type="entry name" value="PROTEIN FAN"/>
    <property type="match status" value="1"/>
</dbReference>
<dbReference type="CDD" id="cd06071">
    <property type="entry name" value="Beach"/>
    <property type="match status" value="1"/>
</dbReference>
<dbReference type="Gene3D" id="2.30.29.30">
    <property type="entry name" value="Pleckstrin-homology domain (PH domain)/Phosphotyrosine-binding domain (PTB)"/>
    <property type="match status" value="1"/>
</dbReference>
<dbReference type="EMBL" id="KI927523">
    <property type="protein sequence ID" value="ETW60604.1"/>
    <property type="molecule type" value="Genomic_DNA"/>
</dbReference>
<protein>
    <recommendedName>
        <fullName evidence="6">Beige/BEACH domain protein</fullName>
    </recommendedName>
</protein>
<dbReference type="OMA" id="TYMHTIL"/>
<organism evidence="4 5">
    <name type="scientific">Plasmodium falciparum (isolate Camp / Malaysia)</name>
    <dbReference type="NCBI Taxonomy" id="5835"/>
    <lineage>
        <taxon>Eukaryota</taxon>
        <taxon>Sar</taxon>
        <taxon>Alveolata</taxon>
        <taxon>Apicomplexa</taxon>
        <taxon>Aconoidasida</taxon>
        <taxon>Haemosporida</taxon>
        <taxon>Plasmodiidae</taxon>
        <taxon>Plasmodium</taxon>
        <taxon>Plasmodium (Laverania)</taxon>
    </lineage>
</organism>
<dbReference type="InterPro" id="IPR023362">
    <property type="entry name" value="PH-BEACH_dom"/>
</dbReference>
<reference evidence="4 5" key="1">
    <citation type="submission" date="2013-02" db="EMBL/GenBank/DDBJ databases">
        <title>The Genome Annotation of Plasmodium falciparum CAMP/Malaysia.</title>
        <authorList>
            <consortium name="The Broad Institute Genome Sequencing Platform"/>
            <consortium name="The Broad Institute Genome Sequencing Center for Infectious Disease"/>
            <person name="Neafsey D."/>
            <person name="Hoffman S."/>
            <person name="Volkman S."/>
            <person name="Rosenthal P."/>
            <person name="Walker B."/>
            <person name="Young S.K."/>
            <person name="Zeng Q."/>
            <person name="Gargeya S."/>
            <person name="Fitzgerald M."/>
            <person name="Haas B."/>
            <person name="Abouelleil A."/>
            <person name="Allen A.W."/>
            <person name="Alvarado L."/>
            <person name="Arachchi H.M."/>
            <person name="Berlin A.M."/>
            <person name="Chapman S.B."/>
            <person name="Gainer-Dewar J."/>
            <person name="Goldberg J."/>
            <person name="Griggs A."/>
            <person name="Gujja S."/>
            <person name="Hansen M."/>
            <person name="Howarth C."/>
            <person name="Imamovic A."/>
            <person name="Ireland A."/>
            <person name="Larimer J."/>
            <person name="McCowan C."/>
            <person name="Murphy C."/>
            <person name="Pearson M."/>
            <person name="Poon T.W."/>
            <person name="Priest M."/>
            <person name="Roberts A."/>
            <person name="Saif S."/>
            <person name="Shea T."/>
            <person name="Sisk P."/>
            <person name="Sykes S."/>
            <person name="Wortman J."/>
            <person name="Nusbaum C."/>
            <person name="Birren B."/>
        </authorList>
    </citation>
    <scope>NUCLEOTIDE SEQUENCE [LARGE SCALE GENOMIC DNA]</scope>
    <source>
        <strain evidence="4 5">CAMP/Malaysia</strain>
    </source>
</reference>
<feature type="domain" description="BEACH-type PH" evidence="3">
    <location>
        <begin position="466"/>
        <end position="566"/>
    </location>
</feature>